<reference evidence="2" key="1">
    <citation type="submission" date="2024-03" db="EMBL/GenBank/DDBJ databases">
        <title>WGS assembly of Saponaria officinalis var. Norfolk2.</title>
        <authorList>
            <person name="Jenkins J."/>
            <person name="Shu S."/>
            <person name="Grimwood J."/>
            <person name="Barry K."/>
            <person name="Goodstein D."/>
            <person name="Schmutz J."/>
            <person name="Leebens-Mack J."/>
            <person name="Osbourn A."/>
        </authorList>
    </citation>
    <scope>NUCLEOTIDE SEQUENCE [LARGE SCALE GENOMIC DNA]</scope>
    <source>
        <strain evidence="2">JIC</strain>
    </source>
</reference>
<dbReference type="InterPro" id="IPR006580">
    <property type="entry name" value="Znf_TTF"/>
</dbReference>
<dbReference type="InterPro" id="IPR012337">
    <property type="entry name" value="RNaseH-like_sf"/>
</dbReference>
<dbReference type="Pfam" id="PF14291">
    <property type="entry name" value="DUF4371"/>
    <property type="match status" value="1"/>
</dbReference>
<dbReference type="InterPro" id="IPR008906">
    <property type="entry name" value="HATC_C_dom"/>
</dbReference>
<dbReference type="PANTHER" id="PTHR11697">
    <property type="entry name" value="GENERAL TRANSCRIPTION FACTOR 2-RELATED ZINC FINGER PROTEIN"/>
    <property type="match status" value="1"/>
</dbReference>
<keyword evidence="3" id="KW-1185">Reference proteome</keyword>
<dbReference type="GO" id="GO:0046983">
    <property type="term" value="F:protein dimerization activity"/>
    <property type="evidence" value="ECO:0007669"/>
    <property type="project" value="InterPro"/>
</dbReference>
<dbReference type="InterPro" id="IPR055298">
    <property type="entry name" value="AtLOH3-like"/>
</dbReference>
<accession>A0AAW1J3P4</accession>
<dbReference type="PANTHER" id="PTHR11697:SF230">
    <property type="entry name" value="ZINC FINGER, MYM DOMAIN CONTAINING 1"/>
    <property type="match status" value="1"/>
</dbReference>
<name>A0AAW1J3P4_SAPOF</name>
<feature type="domain" description="TTF-type" evidence="1">
    <location>
        <begin position="23"/>
        <end position="118"/>
    </location>
</feature>
<protein>
    <recommendedName>
        <fullName evidence="1">TTF-type domain-containing protein</fullName>
    </recommendedName>
</protein>
<sequence length="654" mass="76638">MRPYQPHKHSYPPTNFRAESKACNRQFKETWYDNYIWLEYSIEKDAAFCFVCYLFKDKTSNRSDRFVGEGFRGWNRAYERFVKHIGQTVQSVHRQTQEKYDFFFFVNPRSSIVENFNKTSMKCSALYKARLTHSLGCLKFLLRQGLAFRGHDESEISSNKDNFREVFQWLADKDENVNKFVLKNAPGNSQMTFAEIQHDLIHVCAKETTKLIPEDIGDDYFGILADESSDVSYKEKLAIFLRYVYKKGRIRESFLGVAKVDDTCSLSLKIAIKKMVEDNKLSMSRVRGQGYDRASNMKGEINGLKSLIMNDTPSAYYIHCLAHQLQLTLISVAKDNYDCLNQELGLARASDTHSGSYYKTILKCILLSLRYLLWSEKQLSFESLFVFMAQLSIIIFGYTNESCQTLQRRDQDIVNAISFVHQGWEEFFSNVSTFCFKHDIEVLNVDDNSVPPGKSRRYFEKVINLHRFGVDMFISIIDLQLYELNNRFRAYEENRPLMSHINSFAAFDKLKLCRLAEFYPADFSSTDLRRLEFQLDHFIDDMWKDVIFKIVQDLGHLSTMHVSTNKHSSYQLVYLLLRLVLILPLEIASVERVFSLMTYVKNKLRNSMCDELLNDSLVTFIERDFFSIFVNDDIINRFQNLRTRRNLLPRQPLV</sequence>
<gene>
    <name evidence="2" type="ORF">RND81_08G072800</name>
</gene>
<dbReference type="SMART" id="SM00597">
    <property type="entry name" value="ZnF_TTF"/>
    <property type="match status" value="1"/>
</dbReference>
<dbReference type="SUPFAM" id="SSF53098">
    <property type="entry name" value="Ribonuclease H-like"/>
    <property type="match status" value="1"/>
</dbReference>
<dbReference type="Proteomes" id="UP001443914">
    <property type="component" value="Unassembled WGS sequence"/>
</dbReference>
<comment type="caution">
    <text evidence="2">The sequence shown here is derived from an EMBL/GenBank/DDBJ whole genome shotgun (WGS) entry which is preliminary data.</text>
</comment>
<evidence type="ECO:0000259" key="1">
    <source>
        <dbReference type="SMART" id="SM00597"/>
    </source>
</evidence>
<dbReference type="Pfam" id="PF05699">
    <property type="entry name" value="Dimer_Tnp_hAT"/>
    <property type="match status" value="1"/>
</dbReference>
<proteinExistence type="predicted"/>
<evidence type="ECO:0000313" key="2">
    <source>
        <dbReference type="EMBL" id="KAK9697958.1"/>
    </source>
</evidence>
<organism evidence="2 3">
    <name type="scientific">Saponaria officinalis</name>
    <name type="common">Common soapwort</name>
    <name type="synonym">Lychnis saponaria</name>
    <dbReference type="NCBI Taxonomy" id="3572"/>
    <lineage>
        <taxon>Eukaryota</taxon>
        <taxon>Viridiplantae</taxon>
        <taxon>Streptophyta</taxon>
        <taxon>Embryophyta</taxon>
        <taxon>Tracheophyta</taxon>
        <taxon>Spermatophyta</taxon>
        <taxon>Magnoliopsida</taxon>
        <taxon>eudicotyledons</taxon>
        <taxon>Gunneridae</taxon>
        <taxon>Pentapetalae</taxon>
        <taxon>Caryophyllales</taxon>
        <taxon>Caryophyllaceae</taxon>
        <taxon>Caryophylleae</taxon>
        <taxon>Saponaria</taxon>
    </lineage>
</organism>
<evidence type="ECO:0000313" key="3">
    <source>
        <dbReference type="Proteomes" id="UP001443914"/>
    </source>
</evidence>
<dbReference type="EMBL" id="JBDFQZ010000008">
    <property type="protein sequence ID" value="KAK9697958.1"/>
    <property type="molecule type" value="Genomic_DNA"/>
</dbReference>
<dbReference type="AlphaFoldDB" id="A0AAW1J3P4"/>
<dbReference type="InterPro" id="IPR025398">
    <property type="entry name" value="DUF4371"/>
</dbReference>